<accession>A0A1C2E8Z6</accession>
<protein>
    <submittedName>
        <fullName evidence="1">Uncharacterized protein</fullName>
    </submittedName>
</protein>
<keyword evidence="2" id="KW-1185">Reference proteome</keyword>
<dbReference type="Proteomes" id="UP000094412">
    <property type="component" value="Unassembled WGS sequence"/>
</dbReference>
<dbReference type="AlphaFoldDB" id="A0A1C2E8Z6"/>
<organism evidence="1 2">
    <name type="scientific">Mesorhizobium hungaricum</name>
    <dbReference type="NCBI Taxonomy" id="1566387"/>
    <lineage>
        <taxon>Bacteria</taxon>
        <taxon>Pseudomonadati</taxon>
        <taxon>Pseudomonadota</taxon>
        <taxon>Alphaproteobacteria</taxon>
        <taxon>Hyphomicrobiales</taxon>
        <taxon>Phyllobacteriaceae</taxon>
        <taxon>Mesorhizobium</taxon>
    </lineage>
</organism>
<reference evidence="1 2" key="1">
    <citation type="submission" date="2016-08" db="EMBL/GenBank/DDBJ databases">
        <title>Whole genome sequence of Mesorhizobium sp. strain UASWS1009 isolated from industrial sewage.</title>
        <authorList>
            <person name="Crovadore J."/>
            <person name="Calmin G."/>
            <person name="Chablais R."/>
            <person name="Cochard B."/>
            <person name="Lefort F."/>
        </authorList>
    </citation>
    <scope>NUCLEOTIDE SEQUENCE [LARGE SCALE GENOMIC DNA]</scope>
    <source>
        <strain evidence="1 2">UASWS1009</strain>
    </source>
</reference>
<comment type="caution">
    <text evidence="1">The sequence shown here is derived from an EMBL/GenBank/DDBJ whole genome shotgun (WGS) entry which is preliminary data.</text>
</comment>
<proteinExistence type="predicted"/>
<name>A0A1C2E8Z6_9HYPH</name>
<dbReference type="EMBL" id="MDEO01000025">
    <property type="protein sequence ID" value="OCX23455.1"/>
    <property type="molecule type" value="Genomic_DNA"/>
</dbReference>
<sequence length="64" mass="6809">MAQHQKVAVKQIVPGWCGGTCAKAECARNARPAAANARIAFDLFDNAMRAPKPRFALAGQLADL</sequence>
<gene>
    <name evidence="1" type="ORF">QV13_04475</name>
</gene>
<evidence type="ECO:0000313" key="2">
    <source>
        <dbReference type="Proteomes" id="UP000094412"/>
    </source>
</evidence>
<evidence type="ECO:0000313" key="1">
    <source>
        <dbReference type="EMBL" id="OCX23455.1"/>
    </source>
</evidence>